<dbReference type="PROSITE" id="PS50949">
    <property type="entry name" value="HTH_GNTR"/>
    <property type="match status" value="1"/>
</dbReference>
<dbReference type="EMBL" id="CP103416">
    <property type="protein sequence ID" value="UVW34341.1"/>
    <property type="molecule type" value="Genomic_DNA"/>
</dbReference>
<dbReference type="Pfam" id="PF00392">
    <property type="entry name" value="GntR"/>
    <property type="match status" value="1"/>
</dbReference>
<keyword evidence="3" id="KW-0804">Transcription</keyword>
<keyword evidence="1" id="KW-0805">Transcription regulation</keyword>
<accession>A0ABY5TML1</accession>
<dbReference type="SUPFAM" id="SSF46785">
    <property type="entry name" value="Winged helix' DNA-binding domain"/>
    <property type="match status" value="1"/>
</dbReference>
<keyword evidence="2" id="KW-0238">DNA-binding</keyword>
<dbReference type="PANTHER" id="PTHR43537:SF24">
    <property type="entry name" value="GLUCONATE OPERON TRANSCRIPTIONAL REPRESSOR"/>
    <property type="match status" value="1"/>
</dbReference>
<dbReference type="InterPro" id="IPR000524">
    <property type="entry name" value="Tscrpt_reg_HTH_GntR"/>
</dbReference>
<reference evidence="5" key="1">
    <citation type="submission" date="2022-08" db="EMBL/GenBank/DDBJ databases">
        <title>Catabolic pathway analysis in culturable SAR92 clade bacteria reveals their overlooked roles in DMSP degradation in coastal seas.</title>
        <authorList>
            <person name="He X."/>
            <person name="Zhang X."/>
            <person name="Zhang Y."/>
        </authorList>
    </citation>
    <scope>NUCLEOTIDE SEQUENCE</scope>
    <source>
        <strain evidence="5">H455</strain>
    </source>
</reference>
<dbReference type="InterPro" id="IPR036390">
    <property type="entry name" value="WH_DNA-bd_sf"/>
</dbReference>
<dbReference type="Gene3D" id="1.10.10.10">
    <property type="entry name" value="Winged helix-like DNA-binding domain superfamily/Winged helix DNA-binding domain"/>
    <property type="match status" value="1"/>
</dbReference>
<dbReference type="InterPro" id="IPR036388">
    <property type="entry name" value="WH-like_DNA-bd_sf"/>
</dbReference>
<dbReference type="Proteomes" id="UP001059934">
    <property type="component" value="Chromosome"/>
</dbReference>
<keyword evidence="6" id="KW-1185">Reference proteome</keyword>
<feature type="domain" description="HTH gntR-type" evidence="4">
    <location>
        <begin position="8"/>
        <end position="75"/>
    </location>
</feature>
<evidence type="ECO:0000259" key="4">
    <source>
        <dbReference type="PROSITE" id="PS50949"/>
    </source>
</evidence>
<proteinExistence type="predicted"/>
<evidence type="ECO:0000313" key="6">
    <source>
        <dbReference type="Proteomes" id="UP001059934"/>
    </source>
</evidence>
<organism evidence="5 6">
    <name type="scientific">SAR92 clade bacterium H455</name>
    <dbReference type="NCBI Taxonomy" id="2974818"/>
    <lineage>
        <taxon>Bacteria</taxon>
        <taxon>Pseudomonadati</taxon>
        <taxon>Pseudomonadota</taxon>
        <taxon>Gammaproteobacteria</taxon>
        <taxon>Cellvibrionales</taxon>
        <taxon>Porticoccaceae</taxon>
        <taxon>SAR92 clade</taxon>
    </lineage>
</organism>
<evidence type="ECO:0000256" key="1">
    <source>
        <dbReference type="ARBA" id="ARBA00023015"/>
    </source>
</evidence>
<sequence>MLSKSDNSNIIKRVYQSLKFSVISQHFIPGERLNIETLAEDLRVSITPVRETLLRLVAEGLIINVPKMGFFMRTLSEADILDLYEMNHLLTNWSINRLIRDQIPGLVTGMPELVALNKKLASAQAPADEMIANSSGAIFEYCARRSGNLEVVQQIQNINDRLNHTRVCESRMEQTPAEALLSIMQEGIEGNYDELQRLFNEQFDRSVILLPHLIRDRVSPVVEVAEETVTHSFNLDRILAPHQSSK</sequence>
<evidence type="ECO:0000313" key="5">
    <source>
        <dbReference type="EMBL" id="UVW34341.1"/>
    </source>
</evidence>
<dbReference type="PANTHER" id="PTHR43537">
    <property type="entry name" value="TRANSCRIPTIONAL REGULATOR, GNTR FAMILY"/>
    <property type="match status" value="1"/>
</dbReference>
<name>A0ABY5TML1_9GAMM</name>
<gene>
    <name evidence="5" type="ORF">NYF23_09965</name>
</gene>
<evidence type="ECO:0000256" key="2">
    <source>
        <dbReference type="ARBA" id="ARBA00023125"/>
    </source>
</evidence>
<evidence type="ECO:0000256" key="3">
    <source>
        <dbReference type="ARBA" id="ARBA00023163"/>
    </source>
</evidence>
<dbReference type="SMART" id="SM00345">
    <property type="entry name" value="HTH_GNTR"/>
    <property type="match status" value="1"/>
</dbReference>
<protein>
    <submittedName>
        <fullName evidence="5">GntR family transcriptional regulator</fullName>
    </submittedName>
</protein>